<evidence type="ECO:0000313" key="2">
    <source>
        <dbReference type="EMBL" id="OXA95926.1"/>
    </source>
</evidence>
<feature type="domain" description="Cupin type-2" evidence="1">
    <location>
        <begin position="54"/>
        <end position="117"/>
    </location>
</feature>
<protein>
    <recommendedName>
        <fullName evidence="1">Cupin type-2 domain-containing protein</fullName>
    </recommendedName>
</protein>
<dbReference type="EMBL" id="MUHA01000028">
    <property type="protein sequence ID" value="OXA95926.1"/>
    <property type="molecule type" value="Genomic_DNA"/>
</dbReference>
<dbReference type="PANTHER" id="PTHR36440">
    <property type="entry name" value="PUTATIVE (AFU_ORTHOLOGUE AFUA_8G07350)-RELATED"/>
    <property type="match status" value="1"/>
</dbReference>
<evidence type="ECO:0000259" key="1">
    <source>
        <dbReference type="Pfam" id="PF07883"/>
    </source>
</evidence>
<dbReference type="InterPro" id="IPR053146">
    <property type="entry name" value="QDO-like"/>
</dbReference>
<dbReference type="InterPro" id="IPR011051">
    <property type="entry name" value="RmlC_Cupin_sf"/>
</dbReference>
<dbReference type="InterPro" id="IPR014710">
    <property type="entry name" value="RmlC-like_jellyroll"/>
</dbReference>
<dbReference type="Pfam" id="PF07883">
    <property type="entry name" value="Cupin_2"/>
    <property type="match status" value="1"/>
</dbReference>
<dbReference type="AlphaFoldDB" id="A0A226HQL5"/>
<dbReference type="Gene3D" id="2.60.120.10">
    <property type="entry name" value="Jelly Rolls"/>
    <property type="match status" value="1"/>
</dbReference>
<keyword evidence="3" id="KW-1185">Reference proteome</keyword>
<dbReference type="InterPro" id="IPR013096">
    <property type="entry name" value="Cupin_2"/>
</dbReference>
<dbReference type="RefSeq" id="WP_089055628.1">
    <property type="nucleotide sequence ID" value="NZ_MUHA01000028.1"/>
</dbReference>
<comment type="caution">
    <text evidence="2">The sequence shown here is derived from an EMBL/GenBank/DDBJ whole genome shotgun (WGS) entry which is preliminary data.</text>
</comment>
<reference evidence="2 3" key="1">
    <citation type="submission" date="2016-11" db="EMBL/GenBank/DDBJ databases">
        <title>Whole genomes of Flavobacteriaceae.</title>
        <authorList>
            <person name="Stine C."/>
            <person name="Li C."/>
            <person name="Tadesse D."/>
        </authorList>
    </citation>
    <scope>NUCLEOTIDE SEQUENCE [LARGE SCALE GENOMIC DNA]</scope>
    <source>
        <strain evidence="2 3">CCUG 59446</strain>
    </source>
</reference>
<dbReference type="SUPFAM" id="SSF51182">
    <property type="entry name" value="RmlC-like cupins"/>
    <property type="match status" value="1"/>
</dbReference>
<dbReference type="PANTHER" id="PTHR36440:SF1">
    <property type="entry name" value="PUTATIVE (AFU_ORTHOLOGUE AFUA_8G07350)-RELATED"/>
    <property type="match status" value="1"/>
</dbReference>
<sequence>MAKDNLIDETAPPPAKIITAEQGLYQNILGDIQTIKLSGKDTAGKFTIFENNNPPGVGIPLHVHTNEDEVFRILEGEMEFIVEGNTNLLKAGDTIFLPRKIPHSFRVVGEQNAKAIVTIIPSGIEEMFIQLNRLPAGPPDMEKVLDICGSFGISFI</sequence>
<evidence type="ECO:0000313" key="3">
    <source>
        <dbReference type="Proteomes" id="UP000198336"/>
    </source>
</evidence>
<dbReference type="Proteomes" id="UP000198336">
    <property type="component" value="Unassembled WGS sequence"/>
</dbReference>
<organism evidence="2 3">
    <name type="scientific">Flavobacterium oncorhynchi</name>
    <dbReference type="NCBI Taxonomy" id="728056"/>
    <lineage>
        <taxon>Bacteria</taxon>
        <taxon>Pseudomonadati</taxon>
        <taxon>Bacteroidota</taxon>
        <taxon>Flavobacteriia</taxon>
        <taxon>Flavobacteriales</taxon>
        <taxon>Flavobacteriaceae</taxon>
        <taxon>Flavobacterium</taxon>
    </lineage>
</organism>
<gene>
    <name evidence="2" type="ORF">B0A75_17810</name>
</gene>
<accession>A0A226HQL5</accession>
<proteinExistence type="predicted"/>
<name>A0A226HQL5_9FLAO</name>